<evidence type="ECO:0000313" key="3">
    <source>
        <dbReference type="EMBL" id="MUL35331.1"/>
    </source>
</evidence>
<feature type="domain" description="SLH" evidence="2">
    <location>
        <begin position="218"/>
        <end position="288"/>
    </location>
</feature>
<dbReference type="OrthoDB" id="452152at2"/>
<dbReference type="PANTHER" id="PTHR33740">
    <property type="entry name" value="GPI-ANCHORED ADHESIN-LIKE PROTEIN"/>
    <property type="match status" value="1"/>
</dbReference>
<keyword evidence="1" id="KW-0732">Signal</keyword>
<evidence type="ECO:0000256" key="1">
    <source>
        <dbReference type="SAM" id="SignalP"/>
    </source>
</evidence>
<proteinExistence type="predicted"/>
<evidence type="ECO:0000259" key="2">
    <source>
        <dbReference type="PROSITE" id="PS51272"/>
    </source>
</evidence>
<dbReference type="PROSITE" id="PS51257">
    <property type="entry name" value="PROKAR_LIPOPROTEIN"/>
    <property type="match status" value="1"/>
</dbReference>
<evidence type="ECO:0000313" key="4">
    <source>
        <dbReference type="Proteomes" id="UP000441797"/>
    </source>
</evidence>
<feature type="signal peptide" evidence="1">
    <location>
        <begin position="1"/>
        <end position="26"/>
    </location>
</feature>
<name>A0A6N8FQM2_9CHRO</name>
<dbReference type="Proteomes" id="UP000441797">
    <property type="component" value="Unassembled WGS sequence"/>
</dbReference>
<comment type="caution">
    <text evidence="3">The sequence shown here is derived from an EMBL/GenBank/DDBJ whole genome shotgun (WGS) entry which is preliminary data.</text>
</comment>
<organism evidence="3 4">
    <name type="scientific">Gloeocapsopsis dulcis AAB1 = 1H9</name>
    <dbReference type="NCBI Taxonomy" id="1433147"/>
    <lineage>
        <taxon>Bacteria</taxon>
        <taxon>Bacillati</taxon>
        <taxon>Cyanobacteriota</taxon>
        <taxon>Cyanophyceae</taxon>
        <taxon>Oscillatoriophycideae</taxon>
        <taxon>Chroococcales</taxon>
        <taxon>Chroococcaceae</taxon>
        <taxon>Gloeocapsopsis</taxon>
        <taxon>Gloeocapsopsis dulcis</taxon>
    </lineage>
</organism>
<feature type="chain" id="PRO_5026991770" evidence="1">
    <location>
        <begin position="27"/>
        <end position="456"/>
    </location>
</feature>
<dbReference type="AlphaFoldDB" id="A0A6N8FQM2"/>
<keyword evidence="4" id="KW-1185">Reference proteome</keyword>
<dbReference type="EMBL" id="NAPY01000003">
    <property type="protein sequence ID" value="MUL35331.1"/>
    <property type="molecule type" value="Genomic_DNA"/>
</dbReference>
<reference evidence="3 4" key="1">
    <citation type="journal article" date="2019" name="Front. Microbiol.">
        <title>Genomic Features for Desiccation Tolerance and Sugar Biosynthesis in the Extremophile Gloeocapsopsis sp. UTEX B3054.</title>
        <authorList>
            <person name="Urrejola C."/>
            <person name="Alcorta J."/>
            <person name="Salas L."/>
            <person name="Vasquez M."/>
            <person name="Polz M.F."/>
            <person name="Vicuna R."/>
            <person name="Diez B."/>
        </authorList>
    </citation>
    <scope>NUCLEOTIDE SEQUENCE [LARGE SCALE GENOMIC DNA]</scope>
    <source>
        <strain evidence="3 4">1H9</strain>
    </source>
</reference>
<dbReference type="PANTHER" id="PTHR33740:SF3">
    <property type="entry name" value="GPI-ANCHORED ADHESIN-LIKE PROTEIN"/>
    <property type="match status" value="1"/>
</dbReference>
<dbReference type="PROSITE" id="PS51272">
    <property type="entry name" value="SLH"/>
    <property type="match status" value="2"/>
</dbReference>
<dbReference type="Pfam" id="PF00395">
    <property type="entry name" value="SLH"/>
    <property type="match status" value="1"/>
</dbReference>
<feature type="domain" description="SLH" evidence="2">
    <location>
        <begin position="297"/>
        <end position="365"/>
    </location>
</feature>
<accession>A0A6N8FQM2</accession>
<gene>
    <name evidence="3" type="ORF">BWI75_02885</name>
</gene>
<dbReference type="InterPro" id="IPR001119">
    <property type="entry name" value="SLH_dom"/>
</dbReference>
<protein>
    <submittedName>
        <fullName evidence="3">S-layer protein</fullName>
    </submittedName>
</protein>
<sequence length="456" mass="49470">MTVLTSRCFFRVASIAVLLASVSACANNQSGRSLEQMLGADPRLENSPAIAFGSGDNNSNQAAPNTNIQLPADFPPEIPRYPNAQLQEVTQSTTRWTTSDPMNAVQSFYQNEFQANNWDVRQPTQEGILEAQQNGLRVTLTIPATTNQSSTAQPNVAGTEFTLQYTRDTTTTANLSTSAETDNVPQPGDADFIGPVLSQPTDQTAQTVDNTAQQTNNAQTFNDTNQAPQELRQYLQDLTALGVLPLQSTSKSSSSTTQFEPSKTVTRREYARWLVTANNQFYANSPAQQIREASSSAQPAFQDVPSSDADFPIIQGLAEAGLIPSPLSGSSTTVLFRPDAPLTREQMILWKVPLDTRSSLPNASVDAVQQTWGFQDAAKIEPRALQAVLADFQNSDRSNIRRVFGYTTLFQPKKTVTRAEAAAALWYIGSASEGVSAQDALRLQQSGTSQATESEN</sequence>